<comment type="caution">
    <text evidence="1">The sequence shown here is derived from an EMBL/GenBank/DDBJ whole genome shotgun (WGS) entry which is preliminary data.</text>
</comment>
<protein>
    <submittedName>
        <fullName evidence="1">Uncharacterized protein</fullName>
    </submittedName>
</protein>
<dbReference type="EMBL" id="BMKI01000002">
    <property type="protein sequence ID" value="GGC87531.1"/>
    <property type="molecule type" value="Genomic_DNA"/>
</dbReference>
<accession>A0ABQ1NY83</accession>
<keyword evidence="2" id="KW-1185">Reference proteome</keyword>
<evidence type="ECO:0000313" key="1">
    <source>
        <dbReference type="EMBL" id="GGC87531.1"/>
    </source>
</evidence>
<sequence length="93" mass="11043">MENLLENKKICMKYGGLQIMDYKEMAESIGYGEEYNFYYKDKEFWISQNSDGNYLTEVGGETQEFKNSEDLLNNARINGKSIREIWEEINDQF</sequence>
<name>A0ABQ1NY83_9ENTE</name>
<evidence type="ECO:0000313" key="2">
    <source>
        <dbReference type="Proteomes" id="UP000630615"/>
    </source>
</evidence>
<dbReference type="Proteomes" id="UP000630615">
    <property type="component" value="Unassembled WGS sequence"/>
</dbReference>
<organism evidence="1 2">
    <name type="scientific">Enterococcus wangshanyuanii</name>
    <dbReference type="NCBI Taxonomy" id="2005703"/>
    <lineage>
        <taxon>Bacteria</taxon>
        <taxon>Bacillati</taxon>
        <taxon>Bacillota</taxon>
        <taxon>Bacilli</taxon>
        <taxon>Lactobacillales</taxon>
        <taxon>Enterococcaceae</taxon>
        <taxon>Enterococcus</taxon>
    </lineage>
</organism>
<gene>
    <name evidence="1" type="ORF">GCM10011573_16500</name>
</gene>
<proteinExistence type="predicted"/>
<reference evidence="2" key="1">
    <citation type="journal article" date="2019" name="Int. J. Syst. Evol. Microbiol.">
        <title>The Global Catalogue of Microorganisms (GCM) 10K type strain sequencing project: providing services to taxonomists for standard genome sequencing and annotation.</title>
        <authorList>
            <consortium name="The Broad Institute Genomics Platform"/>
            <consortium name="The Broad Institute Genome Sequencing Center for Infectious Disease"/>
            <person name="Wu L."/>
            <person name="Ma J."/>
        </authorList>
    </citation>
    <scope>NUCLEOTIDE SEQUENCE [LARGE SCALE GENOMIC DNA]</scope>
    <source>
        <strain evidence="2">CGMCC 1.15942</strain>
    </source>
</reference>